<comment type="caution">
    <text evidence="1">The sequence shown here is derived from an EMBL/GenBank/DDBJ whole genome shotgun (WGS) entry which is preliminary data.</text>
</comment>
<dbReference type="EMBL" id="BAABAA010000001">
    <property type="protein sequence ID" value="GAA3536802.1"/>
    <property type="molecule type" value="Genomic_DNA"/>
</dbReference>
<gene>
    <name evidence="1" type="ORF">GCM10022235_00320</name>
</gene>
<organism evidence="1 2">
    <name type="scientific">Kribbella ginsengisoli</name>
    <dbReference type="NCBI Taxonomy" id="363865"/>
    <lineage>
        <taxon>Bacteria</taxon>
        <taxon>Bacillati</taxon>
        <taxon>Actinomycetota</taxon>
        <taxon>Actinomycetes</taxon>
        <taxon>Propionibacteriales</taxon>
        <taxon>Kribbellaceae</taxon>
        <taxon>Kribbella</taxon>
    </lineage>
</organism>
<accession>A0ABP6VJ42</accession>
<evidence type="ECO:0000313" key="1">
    <source>
        <dbReference type="EMBL" id="GAA3536802.1"/>
    </source>
</evidence>
<protein>
    <submittedName>
        <fullName evidence="1">Uncharacterized protein</fullName>
    </submittedName>
</protein>
<dbReference type="Proteomes" id="UP001501222">
    <property type="component" value="Unassembled WGS sequence"/>
</dbReference>
<evidence type="ECO:0000313" key="2">
    <source>
        <dbReference type="Proteomes" id="UP001501222"/>
    </source>
</evidence>
<name>A0ABP6VJ42_9ACTN</name>
<proteinExistence type="predicted"/>
<reference evidence="2" key="1">
    <citation type="journal article" date="2019" name="Int. J. Syst. Evol. Microbiol.">
        <title>The Global Catalogue of Microorganisms (GCM) 10K type strain sequencing project: providing services to taxonomists for standard genome sequencing and annotation.</title>
        <authorList>
            <consortium name="The Broad Institute Genomics Platform"/>
            <consortium name="The Broad Institute Genome Sequencing Center for Infectious Disease"/>
            <person name="Wu L."/>
            <person name="Ma J."/>
        </authorList>
    </citation>
    <scope>NUCLEOTIDE SEQUENCE [LARGE SCALE GENOMIC DNA]</scope>
    <source>
        <strain evidence="2">JCM 16928</strain>
    </source>
</reference>
<keyword evidence="2" id="KW-1185">Reference proteome</keyword>
<dbReference type="InterPro" id="IPR011990">
    <property type="entry name" value="TPR-like_helical_dom_sf"/>
</dbReference>
<dbReference type="Gene3D" id="1.25.40.10">
    <property type="entry name" value="Tetratricopeptide repeat domain"/>
    <property type="match status" value="1"/>
</dbReference>
<sequence length="495" mass="53716">MEEPGNLRRSLRTAAQGWTEEYQSHGRTDLLLMGMDTFRWLVASAEAGPELDSARSDLFVGLQLQYGWSGQPEMLDEAIDLGTAVVAASQEGPPRARQESNLANALRLRFEATGERRDLDESIARARRGLEATLSPAIQAQRWSNLALSLRSRYELLERRQDLADSLDGFRRARDLAAETEPQRSRIGSNLAVVMRLKGTADRDRDLLRDAVELAMASVTSEAAYPADRSGFLINAALACVDLHQLTGATDALDLGISLLGEAAAIVDPGDPDLTLILLNSAYATRVKATLESADAALLDVAVTAAADVLSVSRSESPDRALALAGLGRAYWLRFQRRLDRQDGQRAVESRLQAARQPFGSAAARAQSGQLAGQWSMELGDARTATDGYARAVDLLREVAWSGLRRTERERGLIEFAGLACDAMAAAVAAGRCLDALAFVEHGRSVLWDDGLQQREVATLQAEAPELADRLVVLRERLDVLVARGAAELRSEDSS</sequence>